<comment type="similarity">
    <text evidence="2">Belongs to the paired homeobox family.</text>
</comment>
<evidence type="ECO:0000256" key="3">
    <source>
        <dbReference type="ARBA" id="ARBA00022473"/>
    </source>
</evidence>
<dbReference type="GO" id="GO:0000978">
    <property type="term" value="F:RNA polymerase II cis-regulatory region sequence-specific DNA binding"/>
    <property type="evidence" value="ECO:0007669"/>
    <property type="project" value="TreeGrafter"/>
</dbReference>
<feature type="domain" description="Paired" evidence="14">
    <location>
        <begin position="342"/>
        <end position="468"/>
    </location>
</feature>
<evidence type="ECO:0000256" key="8">
    <source>
        <dbReference type="ARBA" id="ARBA00023163"/>
    </source>
</evidence>
<dbReference type="Pfam" id="PF00046">
    <property type="entry name" value="Homeodomain"/>
    <property type="match status" value="2"/>
</dbReference>
<name>A0A3M6U5N6_POCDA</name>
<dbReference type="OrthoDB" id="6159439at2759"/>
<evidence type="ECO:0000256" key="5">
    <source>
        <dbReference type="ARBA" id="ARBA00023015"/>
    </source>
</evidence>
<sequence length="686" mass="77737">MYDKMIIPCPNSANNPGLRRKLNQLGGVFVNGKPLPNSVRQRIIEMAELGIRPCDISRQLKVSHGCISKLLAKYNDTGSFEPGRAKRKTSRDVSTEVRNKIEEYRRAAPGIFSWEVKEKLVADGLCTKETLPPLTVISRLLRRVRSTGSDTEISPVAAKDVEMDCSKENEHRKNFTVFSIDNILMEKEKWETHEEKVDTGEMITTKVIELGCTVTDSVLNDLPSPASNNCNNNGHNAVRLYQRRNRTKFTSDQIEELTKAFEKTRYPDALTREELAERLRISESKIQVWFSNHRSKSKIKKSHRAEVEMDVNAVPTTKTGIFYPSYPMVPVIRYGPYIQATRHGKFNQLGGVFVNGKPLPNSVRQRIIEMAELGIRPCDISRQLKVSHGCISKLLSKYNDTGSFEPGRAQRKTSRDVSTEVKNKIEEYRRAAPGIFSWEVKEKLVADGLCTKETLPPLTVISRMLRRVKSTGSDYMDKSEAENSDVESEGDTSSNDNGSSGEAKPRPKRRSFSIANILSINEETRTVSLPSSSSPSPSQEKPEPTSSSPTTVSAVDIASITSGMQKLRHYRRRNRTKFTPHQIRELEKAFEKTQYPDVLTREELGERLDISESRIQVWFSNRRSKGKRTNPKTDDTNSDQDKAESDDSSNRSRIFYPSYTPVPVIRYAPYHPAYAYLCFRPGYESS</sequence>
<evidence type="ECO:0000256" key="9">
    <source>
        <dbReference type="ARBA" id="ARBA00023242"/>
    </source>
</evidence>
<dbReference type="CDD" id="cd00086">
    <property type="entry name" value="homeodomain"/>
    <property type="match status" value="2"/>
</dbReference>
<dbReference type="GO" id="GO:0000981">
    <property type="term" value="F:DNA-binding transcription factor activity, RNA polymerase II-specific"/>
    <property type="evidence" value="ECO:0007669"/>
    <property type="project" value="InterPro"/>
</dbReference>
<evidence type="ECO:0000313" key="15">
    <source>
        <dbReference type="EMBL" id="RMX48906.1"/>
    </source>
</evidence>
<dbReference type="InterPro" id="IPR017970">
    <property type="entry name" value="Homeobox_CS"/>
</dbReference>
<dbReference type="PANTHER" id="PTHR45636">
    <property type="entry name" value="PAIRED BOX PROTEIN PAX-6-RELATED-RELATED"/>
    <property type="match status" value="1"/>
</dbReference>
<evidence type="ECO:0000256" key="2">
    <source>
        <dbReference type="ARBA" id="ARBA00005733"/>
    </source>
</evidence>
<dbReference type="PROSITE" id="PS00027">
    <property type="entry name" value="HOMEOBOX_1"/>
    <property type="match status" value="1"/>
</dbReference>
<dbReference type="AlphaFoldDB" id="A0A3M6U5N6"/>
<dbReference type="InterPro" id="IPR001356">
    <property type="entry name" value="HD"/>
</dbReference>
<keyword evidence="5" id="KW-0805">Transcription regulation</keyword>
<dbReference type="Gene3D" id="1.10.10.10">
    <property type="entry name" value="Winged helix-like DNA-binding domain superfamily/Winged helix DNA-binding domain"/>
    <property type="match status" value="4"/>
</dbReference>
<organism evidence="15 16">
    <name type="scientific">Pocillopora damicornis</name>
    <name type="common">Cauliflower coral</name>
    <name type="synonym">Millepora damicornis</name>
    <dbReference type="NCBI Taxonomy" id="46731"/>
    <lineage>
        <taxon>Eukaryota</taxon>
        <taxon>Metazoa</taxon>
        <taxon>Cnidaria</taxon>
        <taxon>Anthozoa</taxon>
        <taxon>Hexacorallia</taxon>
        <taxon>Scleractinia</taxon>
        <taxon>Astrocoeniina</taxon>
        <taxon>Pocilloporidae</taxon>
        <taxon>Pocillopora</taxon>
    </lineage>
</organism>
<reference evidence="15 16" key="1">
    <citation type="journal article" date="2018" name="Sci. Rep.">
        <title>Comparative analysis of the Pocillopora damicornis genome highlights role of immune system in coral evolution.</title>
        <authorList>
            <person name="Cunning R."/>
            <person name="Bay R.A."/>
            <person name="Gillette P."/>
            <person name="Baker A.C."/>
            <person name="Traylor-Knowles N."/>
        </authorList>
    </citation>
    <scope>NUCLEOTIDE SEQUENCE [LARGE SCALE GENOMIC DNA]</scope>
    <source>
        <strain evidence="15">RSMAS</strain>
        <tissue evidence="15">Whole animal</tissue>
    </source>
</reference>
<dbReference type="PROSITE" id="PS50071">
    <property type="entry name" value="HOMEOBOX_2"/>
    <property type="match status" value="2"/>
</dbReference>
<dbReference type="Gene3D" id="1.10.10.60">
    <property type="entry name" value="Homeodomain-like"/>
    <property type="match status" value="2"/>
</dbReference>
<dbReference type="InterPro" id="IPR001523">
    <property type="entry name" value="Paired_dom"/>
</dbReference>
<dbReference type="EMBL" id="RCHS01002222">
    <property type="protein sequence ID" value="RMX48906.1"/>
    <property type="molecule type" value="Genomic_DNA"/>
</dbReference>
<gene>
    <name evidence="15" type="ORF">pdam_00008348</name>
</gene>
<keyword evidence="4" id="KW-0563">Paired box</keyword>
<evidence type="ECO:0000313" key="16">
    <source>
        <dbReference type="Proteomes" id="UP000275408"/>
    </source>
</evidence>
<feature type="compositionally biased region" description="Basic and acidic residues" evidence="12">
    <location>
        <begin position="631"/>
        <end position="650"/>
    </location>
</feature>
<keyword evidence="6 10" id="KW-0238">DNA-binding</keyword>
<proteinExistence type="inferred from homology"/>
<dbReference type="SUPFAM" id="SSF46689">
    <property type="entry name" value="Homeodomain-like"/>
    <property type="match status" value="4"/>
</dbReference>
<evidence type="ECO:0000259" key="14">
    <source>
        <dbReference type="PROSITE" id="PS51057"/>
    </source>
</evidence>
<evidence type="ECO:0000256" key="11">
    <source>
        <dbReference type="RuleBase" id="RU000682"/>
    </source>
</evidence>
<feature type="compositionally biased region" description="Low complexity" evidence="12">
    <location>
        <begin position="526"/>
        <end position="553"/>
    </location>
</feature>
<evidence type="ECO:0000259" key="13">
    <source>
        <dbReference type="PROSITE" id="PS50071"/>
    </source>
</evidence>
<dbReference type="GO" id="GO:0005634">
    <property type="term" value="C:nucleus"/>
    <property type="evidence" value="ECO:0007669"/>
    <property type="project" value="UniProtKB-SubCell"/>
</dbReference>
<evidence type="ECO:0000256" key="6">
    <source>
        <dbReference type="ARBA" id="ARBA00023125"/>
    </source>
</evidence>
<evidence type="ECO:0000256" key="12">
    <source>
        <dbReference type="SAM" id="MobiDB-lite"/>
    </source>
</evidence>
<dbReference type="PANTHER" id="PTHR45636:SF49">
    <property type="entry name" value="PAIRED BOX PROTEIN 3 HOMOLOG"/>
    <property type="match status" value="1"/>
</dbReference>
<comment type="subcellular location">
    <subcellularLocation>
        <location evidence="1 10 11">Nucleus</location>
    </subcellularLocation>
</comment>
<keyword evidence="8" id="KW-0804">Transcription</keyword>
<dbReference type="SMART" id="SM00351">
    <property type="entry name" value="PAX"/>
    <property type="match status" value="2"/>
</dbReference>
<dbReference type="PRINTS" id="PR00027">
    <property type="entry name" value="PAIREDBOX"/>
</dbReference>
<dbReference type="InterPro" id="IPR009057">
    <property type="entry name" value="Homeodomain-like_sf"/>
</dbReference>
<evidence type="ECO:0000256" key="10">
    <source>
        <dbReference type="PROSITE-ProRule" id="PRU00108"/>
    </source>
</evidence>
<feature type="DNA-binding region" description="Homeobox" evidence="10">
    <location>
        <begin position="242"/>
        <end position="301"/>
    </location>
</feature>
<feature type="DNA-binding region" description="Homeobox" evidence="10">
    <location>
        <begin position="571"/>
        <end position="630"/>
    </location>
</feature>
<feature type="region of interest" description="Disordered" evidence="12">
    <location>
        <begin position="622"/>
        <end position="653"/>
    </location>
</feature>
<dbReference type="InterPro" id="IPR043565">
    <property type="entry name" value="PAX_fam"/>
</dbReference>
<dbReference type="SMART" id="SM00389">
    <property type="entry name" value="HOX"/>
    <property type="match status" value="2"/>
</dbReference>
<keyword evidence="7 10" id="KW-0371">Homeobox</keyword>
<feature type="domain" description="Homeobox" evidence="13">
    <location>
        <begin position="569"/>
        <end position="629"/>
    </location>
</feature>
<dbReference type="Proteomes" id="UP000275408">
    <property type="component" value="Unassembled WGS sequence"/>
</dbReference>
<dbReference type="InterPro" id="IPR036388">
    <property type="entry name" value="WH-like_DNA-bd_sf"/>
</dbReference>
<feature type="domain" description="Homeobox" evidence="13">
    <location>
        <begin position="240"/>
        <end position="300"/>
    </location>
</feature>
<evidence type="ECO:0000256" key="4">
    <source>
        <dbReference type="ARBA" id="ARBA00022724"/>
    </source>
</evidence>
<dbReference type="Pfam" id="PF00292">
    <property type="entry name" value="PAX"/>
    <property type="match status" value="2"/>
</dbReference>
<protein>
    <recommendedName>
        <fullName evidence="17">Paired box protein Pax-3</fullName>
    </recommendedName>
</protein>
<feature type="region of interest" description="Disordered" evidence="12">
    <location>
        <begin position="471"/>
        <end position="553"/>
    </location>
</feature>
<feature type="domain" description="Paired" evidence="14">
    <location>
        <begin position="18"/>
        <end position="144"/>
    </location>
</feature>
<accession>A0A3M6U5N6</accession>
<keyword evidence="16" id="KW-1185">Reference proteome</keyword>
<evidence type="ECO:0000256" key="7">
    <source>
        <dbReference type="ARBA" id="ARBA00023155"/>
    </source>
</evidence>
<keyword evidence="3" id="KW-0217">Developmental protein</keyword>
<comment type="caution">
    <text evidence="15">The sequence shown here is derived from an EMBL/GenBank/DDBJ whole genome shotgun (WGS) entry which is preliminary data.</text>
</comment>
<evidence type="ECO:0000256" key="1">
    <source>
        <dbReference type="ARBA" id="ARBA00004123"/>
    </source>
</evidence>
<evidence type="ECO:0008006" key="17">
    <source>
        <dbReference type="Google" id="ProtNLM"/>
    </source>
</evidence>
<dbReference type="STRING" id="46731.A0A3M6U5N6"/>
<keyword evidence="9 10" id="KW-0539">Nucleus</keyword>
<feature type="compositionally biased region" description="Low complexity" evidence="12">
    <location>
        <begin position="491"/>
        <end position="502"/>
    </location>
</feature>
<dbReference type="PROSITE" id="PS51057">
    <property type="entry name" value="PAIRED_2"/>
    <property type="match status" value="2"/>
</dbReference>